<dbReference type="GO" id="GO:0006096">
    <property type="term" value="P:glycolytic process"/>
    <property type="evidence" value="ECO:0007669"/>
    <property type="project" value="InterPro"/>
</dbReference>
<dbReference type="GO" id="GO:0005524">
    <property type="term" value="F:ATP binding"/>
    <property type="evidence" value="ECO:0007669"/>
    <property type="project" value="InterPro"/>
</dbReference>
<keyword evidence="1 4" id="KW-0808">Transferase</keyword>
<keyword evidence="5" id="KW-1185">Reference proteome</keyword>
<name>A0A7W7K5L2_9SPHN</name>
<sequence>MHSAPQAETSKLALIADVGHNAMRLGLTDGDGRLRRETIRIFESHEQSSISGAFSSFSRSCALDELPRRCAIAISGAAVGDTISVPNSRWFLSRSGLTAMLQAPPLILNDFAANAWALSAPDSDARIEAMAGAPLSTEEPGTRCLIGVGSGLGIAVIVRDEQGRINVLPTEGGHCHFMAGLAELDPLLDGWRAKEPVTAEDLLSTRGLLALYRMVVGSEGATARANDTKGVMHLVTQHDPHASRAAALFARALWYFAGNMALAYGAWNGVMITGSLARALRSEIRSPDAARYFVVPSPWQRQLREVPRVIVSLEHAELRGAAQALLIH</sequence>
<dbReference type="InterPro" id="IPR050201">
    <property type="entry name" value="Bacterial_glucokinase"/>
</dbReference>
<dbReference type="Pfam" id="PF02685">
    <property type="entry name" value="Glucokinase"/>
    <property type="match status" value="1"/>
</dbReference>
<evidence type="ECO:0000313" key="4">
    <source>
        <dbReference type="EMBL" id="MBB4841481.1"/>
    </source>
</evidence>
<evidence type="ECO:0000256" key="2">
    <source>
        <dbReference type="ARBA" id="ARBA00022777"/>
    </source>
</evidence>
<comment type="caution">
    <text evidence="4">The sequence shown here is derived from an EMBL/GenBank/DDBJ whole genome shotgun (WGS) entry which is preliminary data.</text>
</comment>
<dbReference type="GO" id="GO:0005829">
    <property type="term" value="C:cytosol"/>
    <property type="evidence" value="ECO:0007669"/>
    <property type="project" value="TreeGrafter"/>
</dbReference>
<accession>A0A7W7K5L2</accession>
<evidence type="ECO:0000256" key="3">
    <source>
        <dbReference type="RuleBase" id="RU004046"/>
    </source>
</evidence>
<dbReference type="PANTHER" id="PTHR47690:SF1">
    <property type="entry name" value="GLUCOKINASE"/>
    <property type="match status" value="1"/>
</dbReference>
<dbReference type="EMBL" id="JACHLN010000006">
    <property type="protein sequence ID" value="MBB4841481.1"/>
    <property type="molecule type" value="Genomic_DNA"/>
</dbReference>
<reference evidence="4 5" key="1">
    <citation type="submission" date="2020-08" db="EMBL/GenBank/DDBJ databases">
        <title>Functional genomics of gut bacteria from endangered species of beetles.</title>
        <authorList>
            <person name="Carlos-Shanley C."/>
        </authorList>
    </citation>
    <scope>NUCLEOTIDE SEQUENCE [LARGE SCALE GENOMIC DNA]</scope>
    <source>
        <strain evidence="4 5">S00224</strain>
    </source>
</reference>
<keyword evidence="2 4" id="KW-0418">Kinase</keyword>
<gene>
    <name evidence="4" type="ORF">HNP52_004585</name>
</gene>
<comment type="similarity">
    <text evidence="3">Belongs to the bacterial glucokinase family.</text>
</comment>
<dbReference type="SUPFAM" id="SSF53067">
    <property type="entry name" value="Actin-like ATPase domain"/>
    <property type="match status" value="1"/>
</dbReference>
<dbReference type="CDD" id="cd24008">
    <property type="entry name" value="ASKHA_NBD_GLK"/>
    <property type="match status" value="1"/>
</dbReference>
<organism evidence="4 5">
    <name type="scientific">Sphingomonas kyeonggiensis</name>
    <dbReference type="NCBI Taxonomy" id="1268553"/>
    <lineage>
        <taxon>Bacteria</taxon>
        <taxon>Pseudomonadati</taxon>
        <taxon>Pseudomonadota</taxon>
        <taxon>Alphaproteobacteria</taxon>
        <taxon>Sphingomonadales</taxon>
        <taxon>Sphingomonadaceae</taxon>
        <taxon>Sphingomonas</taxon>
    </lineage>
</organism>
<dbReference type="Gene3D" id="3.30.420.40">
    <property type="match status" value="1"/>
</dbReference>
<evidence type="ECO:0000313" key="5">
    <source>
        <dbReference type="Proteomes" id="UP000575241"/>
    </source>
</evidence>
<dbReference type="AlphaFoldDB" id="A0A7W7K5L2"/>
<dbReference type="InterPro" id="IPR043129">
    <property type="entry name" value="ATPase_NBD"/>
</dbReference>
<dbReference type="GO" id="GO:0004340">
    <property type="term" value="F:glucokinase activity"/>
    <property type="evidence" value="ECO:0007669"/>
    <property type="project" value="UniProtKB-EC"/>
</dbReference>
<dbReference type="PANTHER" id="PTHR47690">
    <property type="entry name" value="GLUCOKINASE"/>
    <property type="match status" value="1"/>
</dbReference>
<dbReference type="Gene3D" id="3.40.367.20">
    <property type="match status" value="1"/>
</dbReference>
<dbReference type="GO" id="GO:0005536">
    <property type="term" value="F:D-glucose binding"/>
    <property type="evidence" value="ECO:0007669"/>
    <property type="project" value="InterPro"/>
</dbReference>
<dbReference type="InterPro" id="IPR003836">
    <property type="entry name" value="Glucokinase"/>
</dbReference>
<evidence type="ECO:0000256" key="1">
    <source>
        <dbReference type="ARBA" id="ARBA00022679"/>
    </source>
</evidence>
<dbReference type="Proteomes" id="UP000575241">
    <property type="component" value="Unassembled WGS sequence"/>
</dbReference>
<dbReference type="EC" id="2.7.1.2" evidence="4"/>
<proteinExistence type="inferred from homology"/>
<protein>
    <submittedName>
        <fullName evidence="4">Glucokinase</fullName>
        <ecNumber evidence="4">2.7.1.2</ecNumber>
    </submittedName>
</protein>
<dbReference type="RefSeq" id="WP_184171400.1">
    <property type="nucleotide sequence ID" value="NZ_JACHLN010000006.1"/>
</dbReference>